<name>A0A149TQX0_9PROT</name>
<dbReference type="RefSeq" id="WP_061489257.1">
    <property type="nucleotide sequence ID" value="NZ_LHZT01000132.1"/>
</dbReference>
<dbReference type="Gene3D" id="3.20.20.150">
    <property type="entry name" value="Divalent-metal-dependent TIM barrel enzymes"/>
    <property type="match status" value="1"/>
</dbReference>
<dbReference type="Pfam" id="PF01261">
    <property type="entry name" value="AP_endonuc_2"/>
    <property type="match status" value="1"/>
</dbReference>
<proteinExistence type="predicted"/>
<dbReference type="OrthoDB" id="9072761at2"/>
<dbReference type="PANTHER" id="PTHR12110">
    <property type="entry name" value="HYDROXYPYRUVATE ISOMERASE"/>
    <property type="match status" value="1"/>
</dbReference>
<dbReference type="InterPro" id="IPR013022">
    <property type="entry name" value="Xyl_isomerase-like_TIM-brl"/>
</dbReference>
<dbReference type="AlphaFoldDB" id="A0A149TQX0"/>
<dbReference type="PANTHER" id="PTHR12110:SF48">
    <property type="entry name" value="BLL3656 PROTEIN"/>
    <property type="match status" value="1"/>
</dbReference>
<dbReference type="InterPro" id="IPR036237">
    <property type="entry name" value="Xyl_isomerase-like_sf"/>
</dbReference>
<evidence type="ECO:0000313" key="3">
    <source>
        <dbReference type="Proteomes" id="UP000075411"/>
    </source>
</evidence>
<comment type="caution">
    <text evidence="2">The sequence shown here is derived from an EMBL/GenBank/DDBJ whole genome shotgun (WGS) entry which is preliminary data.</text>
</comment>
<dbReference type="PATRIC" id="fig|104102.12.peg.2777"/>
<dbReference type="InterPro" id="IPR050312">
    <property type="entry name" value="IolE/XylAMocC-like"/>
</dbReference>
<organism evidence="2 3">
    <name type="scientific">Acetobacter tropicalis</name>
    <dbReference type="NCBI Taxonomy" id="104102"/>
    <lineage>
        <taxon>Bacteria</taxon>
        <taxon>Pseudomonadati</taxon>
        <taxon>Pseudomonadota</taxon>
        <taxon>Alphaproteobacteria</taxon>
        <taxon>Acetobacterales</taxon>
        <taxon>Acetobacteraceae</taxon>
        <taxon>Acetobacter</taxon>
    </lineage>
</organism>
<dbReference type="Proteomes" id="UP000075411">
    <property type="component" value="Unassembled WGS sequence"/>
</dbReference>
<gene>
    <name evidence="2" type="ORF">AD947_16635</name>
</gene>
<reference evidence="2 3" key="1">
    <citation type="submission" date="2015-06" db="EMBL/GenBank/DDBJ databases">
        <title>Improved classification and identification of acetic acid bacteria using matrix-assisted laser desorption/ionization time-of-flight mass spectrometry; Gluconobacter nephelii and Gluconobacter uchimurae are later heterotypic synonyms of Gluconobacter japonicus and Gluconobacter oxydans, respectively.</title>
        <authorList>
            <person name="Li L."/>
            <person name="Cleenwerck I."/>
            <person name="De Vuyst L."/>
            <person name="Vandamme P."/>
        </authorList>
    </citation>
    <scope>NUCLEOTIDE SEQUENCE [LARGE SCALE GENOMIC DNA]</scope>
    <source>
        <strain evidence="2 3">LMG 1663</strain>
    </source>
</reference>
<accession>A0A149TQX0</accession>
<dbReference type="EMBL" id="LHZT01000132">
    <property type="protein sequence ID" value="KXV55508.1"/>
    <property type="molecule type" value="Genomic_DNA"/>
</dbReference>
<feature type="domain" description="Xylose isomerase-like TIM barrel" evidence="1">
    <location>
        <begin position="23"/>
        <end position="257"/>
    </location>
</feature>
<protein>
    <recommendedName>
        <fullName evidence="1">Xylose isomerase-like TIM barrel domain-containing protein</fullName>
    </recommendedName>
</protein>
<dbReference type="SUPFAM" id="SSF51658">
    <property type="entry name" value="Xylose isomerase-like"/>
    <property type="match status" value="1"/>
</dbReference>
<evidence type="ECO:0000259" key="1">
    <source>
        <dbReference type="Pfam" id="PF01261"/>
    </source>
</evidence>
<evidence type="ECO:0000313" key="2">
    <source>
        <dbReference type="EMBL" id="KXV55508.1"/>
    </source>
</evidence>
<sequence>MTRSISLAWLTIAPFNPLDMIPLAREIGYDGIGLRALPATPGDDVPPLLSDAHLRKKLRSLAAQHEIRFTDMEIIRIDEFFRIDKFLVFLDICAELSIPTVLVAGDDPDLSRLTASFACLCEQGKSRGVSPALEFMPWTSVHDAKKAHSIVHNAATDNGKIIVDTLHVARSSTTLQDLAAIPRDHLAYVQICDAPAPIPSTREGLIHTAREARLLPEQGGIELASILETLPKDLPVSIEIPNKEGHARYGKAQWAKDAYFLTQELLQKESLK</sequence>